<protein>
    <submittedName>
        <fullName evidence="1">Uncharacterized protein</fullName>
    </submittedName>
</protein>
<reference evidence="1 2" key="1">
    <citation type="submission" date="2013-04" db="EMBL/GenBank/DDBJ databases">
        <title>Complete genome sequence of Corynebacterium humireducens DSM 45392(T), isolated from a wastewater-fed microbial fuel cell.</title>
        <authorList>
            <person name="Ruckert C."/>
            <person name="Albersmeier A."/>
            <person name="Kalinowski J."/>
        </authorList>
    </citation>
    <scope>NUCLEOTIDE SEQUENCE [LARGE SCALE GENOMIC DNA]</scope>
    <source>
        <strain evidence="2">MFC-5</strain>
    </source>
</reference>
<gene>
    <name evidence="1" type="ORF">B842_07735</name>
</gene>
<dbReference type="HOGENOM" id="CLU_2022839_0_0_11"/>
<dbReference type="OrthoDB" id="4411611at2"/>
<dbReference type="RefSeq" id="WP_156119475.1">
    <property type="nucleotide sequence ID" value="NZ_BCSU01000017.1"/>
</dbReference>
<dbReference type="EMBL" id="CP005286">
    <property type="protein sequence ID" value="AJE33396.1"/>
    <property type="molecule type" value="Genomic_DNA"/>
</dbReference>
<dbReference type="Proteomes" id="UP000031524">
    <property type="component" value="Chromosome"/>
</dbReference>
<organism evidence="1 2">
    <name type="scientific">Corynebacterium humireducens NBRC 106098 = DSM 45392</name>
    <dbReference type="NCBI Taxonomy" id="1223515"/>
    <lineage>
        <taxon>Bacteria</taxon>
        <taxon>Bacillati</taxon>
        <taxon>Actinomycetota</taxon>
        <taxon>Actinomycetes</taxon>
        <taxon>Mycobacteriales</taxon>
        <taxon>Corynebacteriaceae</taxon>
        <taxon>Corynebacterium</taxon>
    </lineage>
</organism>
<keyword evidence="2" id="KW-1185">Reference proteome</keyword>
<name>A0A0B5D3R1_9CORY</name>
<dbReference type="STRING" id="1223515.B842_07735"/>
<dbReference type="AlphaFoldDB" id="A0A0B5D3R1"/>
<proteinExistence type="predicted"/>
<evidence type="ECO:0000313" key="2">
    <source>
        <dbReference type="Proteomes" id="UP000031524"/>
    </source>
</evidence>
<accession>A0A0B5D3R1</accession>
<evidence type="ECO:0000313" key="1">
    <source>
        <dbReference type="EMBL" id="AJE33396.1"/>
    </source>
</evidence>
<dbReference type="KEGG" id="chm:B842_07735"/>
<sequence length="122" mass="13682">MRVPVYLAVSKDDYLRLTVNPDRVAVVEKLIAEAELPVLRLSDEWFILDDDLMLTHAEPALNGGEMWQFKPTRNALAPVQVTMIAQALSEVGEVTYSHDLPALAQFFAEAAERHDAIIIAYM</sequence>